<dbReference type="AlphaFoldDB" id="A0A077EGG8"/>
<organism evidence="1 2">
    <name type="scientific">Elizabethkingia anophelis NUHP1</name>
    <dbReference type="NCBI Taxonomy" id="1338011"/>
    <lineage>
        <taxon>Bacteria</taxon>
        <taxon>Pseudomonadati</taxon>
        <taxon>Bacteroidota</taxon>
        <taxon>Flavobacteriia</taxon>
        <taxon>Flavobacteriales</taxon>
        <taxon>Weeksellaceae</taxon>
        <taxon>Elizabethkingia</taxon>
    </lineage>
</organism>
<gene>
    <name evidence="1" type="ORF">BD94_1878</name>
</gene>
<dbReference type="Proteomes" id="UP000028933">
    <property type="component" value="Chromosome"/>
</dbReference>
<dbReference type="EMBL" id="CP007547">
    <property type="protein sequence ID" value="AIL45653.1"/>
    <property type="molecule type" value="Genomic_DNA"/>
</dbReference>
<sequence length="52" mass="6084">MFFSLHDRDTQICLFIFLICSILMKAKQHDGCPDKMNKNVLYRIALLIINTP</sequence>
<name>A0A077EGG8_9FLAO</name>
<reference evidence="1" key="1">
    <citation type="journal article" date="2013" name="Lancet">
        <title>First case of E anophelis outbreak in an intensive-care unit.</title>
        <authorList>
            <person name="Teo J."/>
            <person name="Tan S.Y."/>
            <person name="Tay M."/>
            <person name="Ding Y."/>
            <person name="Kjelleberg S."/>
            <person name="Givskov M."/>
            <person name="Lin R.T."/>
            <person name="Yang L."/>
        </authorList>
    </citation>
    <scope>NUCLEOTIDE SEQUENCE [LARGE SCALE GENOMIC DNA]</scope>
    <source>
        <strain evidence="1">NUHP1</strain>
    </source>
</reference>
<evidence type="ECO:0000313" key="1">
    <source>
        <dbReference type="EMBL" id="AIL45653.1"/>
    </source>
</evidence>
<dbReference type="HOGENOM" id="CLU_3079396_0_0_10"/>
<protein>
    <submittedName>
        <fullName evidence="1">Uncharacterized protein</fullName>
    </submittedName>
</protein>
<accession>A0A077EGG8</accession>
<dbReference type="KEGG" id="eao:BD94_1878"/>
<proteinExistence type="predicted"/>
<evidence type="ECO:0000313" key="2">
    <source>
        <dbReference type="Proteomes" id="UP000028933"/>
    </source>
</evidence>
<reference evidence="1" key="2">
    <citation type="journal article" date="2015" name="Genome Biol. Evol.">
        <title>Complete Genome Sequence and Transcriptomic Analysis of the Novel Pathogen Elizabethkingia anophelis in Response to Oxidative Stress.</title>
        <authorList>
            <person name="Li Y."/>
            <person name="Liu Y."/>
            <person name="Chew S.C."/>
            <person name="Tay M."/>
            <person name="Salido M.M."/>
            <person name="Teo J."/>
            <person name="Lauro F.M."/>
            <person name="Givskov M."/>
            <person name="Yang L."/>
        </authorList>
    </citation>
    <scope>NUCLEOTIDE SEQUENCE</scope>
    <source>
        <strain evidence="1">NUHP1</strain>
    </source>
</reference>